<dbReference type="EMBL" id="GEEE01005398">
    <property type="protein sequence ID" value="JAP57827.1"/>
    <property type="molecule type" value="Transcribed_RNA"/>
</dbReference>
<reference evidence="1" key="1">
    <citation type="submission" date="2016-01" db="EMBL/GenBank/DDBJ databases">
        <title>Reference transcriptome for the parasite Schistocephalus solidus: insights into the molecular evolution of parasitism.</title>
        <authorList>
            <person name="Hebert F.O."/>
            <person name="Grambauer S."/>
            <person name="Barber I."/>
            <person name="Landry C.R."/>
            <person name="Aubin-Horth N."/>
        </authorList>
    </citation>
    <scope>NUCLEOTIDE SEQUENCE</scope>
</reference>
<dbReference type="EMBL" id="GEEE01017922">
    <property type="protein sequence ID" value="JAP45303.1"/>
    <property type="molecule type" value="Transcribed_RNA"/>
</dbReference>
<feature type="non-terminal residue" evidence="1">
    <location>
        <position position="1"/>
    </location>
</feature>
<dbReference type="EMBL" id="GEEE01008308">
    <property type="protein sequence ID" value="JAP54917.1"/>
    <property type="molecule type" value="Transcribed_RNA"/>
</dbReference>
<evidence type="ECO:0000313" key="1">
    <source>
        <dbReference type="EMBL" id="JAP61588.1"/>
    </source>
</evidence>
<dbReference type="EMBL" id="GEEE01011201">
    <property type="protein sequence ID" value="JAP52024.1"/>
    <property type="molecule type" value="Transcribed_RNA"/>
</dbReference>
<protein>
    <submittedName>
        <fullName evidence="1">Uncharacterized protein</fullName>
    </submittedName>
</protein>
<dbReference type="EMBL" id="GEEE01009493">
    <property type="protein sequence ID" value="JAP53732.1"/>
    <property type="molecule type" value="Transcribed_RNA"/>
</dbReference>
<dbReference type="EMBL" id="GEEE01001637">
    <property type="protein sequence ID" value="JAP61588.1"/>
    <property type="molecule type" value="Transcribed_RNA"/>
</dbReference>
<dbReference type="EMBL" id="GEEE01019085">
    <property type="protein sequence ID" value="JAP44140.1"/>
    <property type="molecule type" value="Transcribed_RNA"/>
</dbReference>
<accession>A0A0V0J8U8</accession>
<dbReference type="EMBL" id="GEEE01015940">
    <property type="protein sequence ID" value="JAP47285.1"/>
    <property type="molecule type" value="Transcribed_RNA"/>
</dbReference>
<dbReference type="EMBL" id="GEEE01018749">
    <property type="protein sequence ID" value="JAP44476.1"/>
    <property type="molecule type" value="Transcribed_RNA"/>
</dbReference>
<gene>
    <name evidence="1" type="ORF">TR102458</name>
</gene>
<proteinExistence type="predicted"/>
<organism evidence="1">
    <name type="scientific">Schistocephalus solidus</name>
    <name type="common">Tapeworm</name>
    <dbReference type="NCBI Taxonomy" id="70667"/>
    <lineage>
        <taxon>Eukaryota</taxon>
        <taxon>Metazoa</taxon>
        <taxon>Spiralia</taxon>
        <taxon>Lophotrochozoa</taxon>
        <taxon>Platyhelminthes</taxon>
        <taxon>Cestoda</taxon>
        <taxon>Eucestoda</taxon>
        <taxon>Diphyllobothriidea</taxon>
        <taxon>Diphyllobothriidae</taxon>
        <taxon>Schistocephalus</taxon>
    </lineage>
</organism>
<dbReference type="EMBL" id="GEEE01000484">
    <property type="protein sequence ID" value="JAP62741.1"/>
    <property type="molecule type" value="Transcribed_RNA"/>
</dbReference>
<sequence>KNCGRIFQKIRCFIFTQQNRIQQSSTINPEGMWAGGGSDGGCGDDHIRGEGVVMMNRGGAEGRRIHNLARACVERWIRAKEEDATEVRWRRRRQVVMRRDNGRINR</sequence>
<dbReference type="AlphaFoldDB" id="A0A0V0J8U8"/>
<name>A0A0V0J8U8_SCHSO</name>